<dbReference type="AlphaFoldDB" id="A0A8X8XU19"/>
<evidence type="ECO:0000313" key="3">
    <source>
        <dbReference type="EMBL" id="KAG6418777.1"/>
    </source>
</evidence>
<keyword evidence="4" id="KW-1185">Reference proteome</keyword>
<protein>
    <recommendedName>
        <fullName evidence="2">Transposase Tnp1/En/Spm-like domain-containing protein</fullName>
    </recommendedName>
</protein>
<gene>
    <name evidence="3" type="ORF">SASPL_120982</name>
</gene>
<reference evidence="3" key="2">
    <citation type="submission" date="2020-08" db="EMBL/GenBank/DDBJ databases">
        <title>Plant Genome Project.</title>
        <authorList>
            <person name="Zhang R.-G."/>
        </authorList>
    </citation>
    <scope>NUCLEOTIDE SEQUENCE</scope>
    <source>
        <strain evidence="3">Huo1</strain>
        <tissue evidence="3">Leaf</tissue>
    </source>
</reference>
<evidence type="ECO:0000313" key="4">
    <source>
        <dbReference type="Proteomes" id="UP000298416"/>
    </source>
</evidence>
<evidence type="ECO:0000256" key="1">
    <source>
        <dbReference type="SAM" id="MobiDB-lite"/>
    </source>
</evidence>
<name>A0A8X8XU19_SALSN</name>
<proteinExistence type="predicted"/>
<evidence type="ECO:0000259" key="2">
    <source>
        <dbReference type="Pfam" id="PF03017"/>
    </source>
</evidence>
<accession>A0A8X8XU19</accession>
<sequence length="273" mass="30243">MYAVMASKGRRSTSEGFTSRTAVGRRTYNINMHQQASNTVRHSDHSHERVLPLPIGDMSVGTEQEQEIGDASEAKTRGPTYMTDIWGRPQNLPPISVEYNEFGQPIGGDHKMAECSDQLPEGSDDAISPNDVFAQVMGKDKPGHKKNARLEPMLETQQRICASQVHKGQDVRNVSESSSLNPTSTEVDQVGTYVSLRSIFTNKVVAKGCIYSIDPNAKVGGQALGLNWCEINVKVVVEPQEQLIRPYENFQELSQTVGHMIAWPRSLVTPIEY</sequence>
<feature type="domain" description="Transposase Tnp1/En/Spm-like" evidence="2">
    <location>
        <begin position="201"/>
        <end position="254"/>
    </location>
</feature>
<feature type="region of interest" description="Disordered" evidence="1">
    <location>
        <begin position="166"/>
        <end position="185"/>
    </location>
</feature>
<dbReference type="Proteomes" id="UP000298416">
    <property type="component" value="Unassembled WGS sequence"/>
</dbReference>
<feature type="compositionally biased region" description="Polar residues" evidence="1">
    <location>
        <begin position="172"/>
        <end position="185"/>
    </location>
</feature>
<dbReference type="Pfam" id="PF03017">
    <property type="entry name" value="Transposase_23"/>
    <property type="match status" value="1"/>
</dbReference>
<feature type="region of interest" description="Disordered" evidence="1">
    <location>
        <begin position="1"/>
        <end position="26"/>
    </location>
</feature>
<dbReference type="EMBL" id="PNBA02000007">
    <property type="protein sequence ID" value="KAG6418777.1"/>
    <property type="molecule type" value="Genomic_DNA"/>
</dbReference>
<dbReference type="InterPro" id="IPR004264">
    <property type="entry name" value="Transposase_23"/>
</dbReference>
<organism evidence="3">
    <name type="scientific">Salvia splendens</name>
    <name type="common">Scarlet sage</name>
    <dbReference type="NCBI Taxonomy" id="180675"/>
    <lineage>
        <taxon>Eukaryota</taxon>
        <taxon>Viridiplantae</taxon>
        <taxon>Streptophyta</taxon>
        <taxon>Embryophyta</taxon>
        <taxon>Tracheophyta</taxon>
        <taxon>Spermatophyta</taxon>
        <taxon>Magnoliopsida</taxon>
        <taxon>eudicotyledons</taxon>
        <taxon>Gunneridae</taxon>
        <taxon>Pentapetalae</taxon>
        <taxon>asterids</taxon>
        <taxon>lamiids</taxon>
        <taxon>Lamiales</taxon>
        <taxon>Lamiaceae</taxon>
        <taxon>Nepetoideae</taxon>
        <taxon>Mentheae</taxon>
        <taxon>Salviinae</taxon>
        <taxon>Salvia</taxon>
        <taxon>Salvia subgen. Calosphace</taxon>
        <taxon>core Calosphace</taxon>
    </lineage>
</organism>
<reference evidence="3" key="1">
    <citation type="submission" date="2018-01" db="EMBL/GenBank/DDBJ databases">
        <authorList>
            <person name="Mao J.F."/>
        </authorList>
    </citation>
    <scope>NUCLEOTIDE SEQUENCE</scope>
    <source>
        <strain evidence="3">Huo1</strain>
        <tissue evidence="3">Leaf</tissue>
    </source>
</reference>
<comment type="caution">
    <text evidence="3">The sequence shown here is derived from an EMBL/GenBank/DDBJ whole genome shotgun (WGS) entry which is preliminary data.</text>
</comment>